<evidence type="ECO:0008006" key="4">
    <source>
        <dbReference type="Google" id="ProtNLM"/>
    </source>
</evidence>
<dbReference type="STRING" id="317577.GCA_000419625_02670"/>
<feature type="region of interest" description="Disordered" evidence="1">
    <location>
        <begin position="1"/>
        <end position="89"/>
    </location>
</feature>
<accession>A0A221SVJ8</accession>
<dbReference type="AlphaFoldDB" id="A0A221SVJ8"/>
<evidence type="ECO:0000313" key="2">
    <source>
        <dbReference type="EMBL" id="ASN80650.1"/>
    </source>
</evidence>
<dbReference type="Proteomes" id="UP000259030">
    <property type="component" value="Chromosome"/>
</dbReference>
<dbReference type="RefSeq" id="WP_027462543.1">
    <property type="nucleotide sequence ID" value="NZ_CP021081.1"/>
</dbReference>
<reference evidence="2 3" key="1">
    <citation type="submission" date="2017-05" db="EMBL/GenBank/DDBJ databases">
        <title>The complete genome sequence of Deinococcus ficus isolated from the rhizosphere of the Ficus religiosa L. in Taiwan.</title>
        <authorList>
            <person name="Wu K.-M."/>
            <person name="Liao T.-L."/>
            <person name="Liu Y.-M."/>
            <person name="Young C.-C."/>
            <person name="Tsai S.-F."/>
        </authorList>
    </citation>
    <scope>NUCLEOTIDE SEQUENCE [LARGE SCALE GENOMIC DNA]</scope>
    <source>
        <strain evidence="2 3">CC-FR2-10</strain>
    </source>
</reference>
<sequence length="89" mass="9810">MSQDDKKHTPDPGVKHEGEISNVDLQFMGTPDVRREMRAEEKAEAKLADEFSERGLDPQDVASAGSMITSDPASPHLHPGDHTEKNDQD</sequence>
<evidence type="ECO:0000313" key="3">
    <source>
        <dbReference type="Proteomes" id="UP000259030"/>
    </source>
</evidence>
<feature type="compositionally biased region" description="Basic and acidic residues" evidence="1">
    <location>
        <begin position="1"/>
        <end position="19"/>
    </location>
</feature>
<evidence type="ECO:0000256" key="1">
    <source>
        <dbReference type="SAM" id="MobiDB-lite"/>
    </source>
</evidence>
<gene>
    <name evidence="2" type="ORF">DFI_06225</name>
</gene>
<feature type="compositionally biased region" description="Basic and acidic residues" evidence="1">
    <location>
        <begin position="32"/>
        <end position="57"/>
    </location>
</feature>
<protein>
    <recommendedName>
        <fullName evidence="4">M-like protein</fullName>
    </recommendedName>
</protein>
<organism evidence="2 3">
    <name type="scientific">Deinococcus ficus</name>
    <dbReference type="NCBI Taxonomy" id="317577"/>
    <lineage>
        <taxon>Bacteria</taxon>
        <taxon>Thermotogati</taxon>
        <taxon>Deinococcota</taxon>
        <taxon>Deinococci</taxon>
        <taxon>Deinococcales</taxon>
        <taxon>Deinococcaceae</taxon>
        <taxon>Deinococcus</taxon>
    </lineage>
</organism>
<keyword evidence="3" id="KW-1185">Reference proteome</keyword>
<name>A0A221SVJ8_9DEIO</name>
<proteinExistence type="predicted"/>
<dbReference type="KEGG" id="dfc:DFI_06225"/>
<dbReference type="EMBL" id="CP021081">
    <property type="protein sequence ID" value="ASN80650.1"/>
    <property type="molecule type" value="Genomic_DNA"/>
</dbReference>
<feature type="compositionally biased region" description="Basic and acidic residues" evidence="1">
    <location>
        <begin position="78"/>
        <end position="89"/>
    </location>
</feature>